<keyword evidence="2" id="KW-1185">Reference proteome</keyword>
<dbReference type="EMBL" id="AP026978">
    <property type="protein sequence ID" value="BDU00789.1"/>
    <property type="molecule type" value="Genomic_DNA"/>
</dbReference>
<name>A0ABN6U6E3_9NOCA</name>
<gene>
    <name evidence="1" type="ORF">IFM12276_38170</name>
</gene>
<sequence>MHTAFLIPLLITLLIVTATAVVAGYATAVAAYWCELRSTERHGGRPNISPR</sequence>
<accession>A0ABN6U6E3</accession>
<proteinExistence type="predicted"/>
<organism evidence="1 2">
    <name type="scientific">Nocardia sputorum</name>
    <dbReference type="NCBI Taxonomy" id="2984338"/>
    <lineage>
        <taxon>Bacteria</taxon>
        <taxon>Bacillati</taxon>
        <taxon>Actinomycetota</taxon>
        <taxon>Actinomycetes</taxon>
        <taxon>Mycobacteriales</taxon>
        <taxon>Nocardiaceae</taxon>
        <taxon>Nocardia</taxon>
    </lineage>
</organism>
<dbReference type="RefSeq" id="WP_281873714.1">
    <property type="nucleotide sequence ID" value="NZ_AP026976.1"/>
</dbReference>
<reference evidence="1 2" key="1">
    <citation type="submission" date="2022-11" db="EMBL/GenBank/DDBJ databases">
        <title>Genome Sequencing of Nocardia sp. ON39_IFM12276 and assembly.</title>
        <authorList>
            <person name="Shimojima M."/>
            <person name="Toyokawa M."/>
            <person name="Uesaka K."/>
        </authorList>
    </citation>
    <scope>NUCLEOTIDE SEQUENCE [LARGE SCALE GENOMIC DNA]</scope>
    <source>
        <strain evidence="1 2">IFM 12276</strain>
    </source>
</reference>
<evidence type="ECO:0000313" key="1">
    <source>
        <dbReference type="EMBL" id="BDU00789.1"/>
    </source>
</evidence>
<dbReference type="Proteomes" id="UP001317870">
    <property type="component" value="Chromosome"/>
</dbReference>
<protein>
    <submittedName>
        <fullName evidence="1">Uncharacterized protein</fullName>
    </submittedName>
</protein>
<evidence type="ECO:0000313" key="2">
    <source>
        <dbReference type="Proteomes" id="UP001317870"/>
    </source>
</evidence>